<evidence type="ECO:0000256" key="1">
    <source>
        <dbReference type="SAM" id="MobiDB-lite"/>
    </source>
</evidence>
<accession>A0ABN2N9H6</accession>
<evidence type="ECO:0000259" key="2">
    <source>
        <dbReference type="Pfam" id="PF00501"/>
    </source>
</evidence>
<comment type="caution">
    <text evidence="4">The sequence shown here is derived from an EMBL/GenBank/DDBJ whole genome shotgun (WGS) entry which is preliminary data.</text>
</comment>
<organism evidence="4 5">
    <name type="scientific">Pseudonocardia ailaonensis</name>
    <dbReference type="NCBI Taxonomy" id="367279"/>
    <lineage>
        <taxon>Bacteria</taxon>
        <taxon>Bacillati</taxon>
        <taxon>Actinomycetota</taxon>
        <taxon>Actinomycetes</taxon>
        <taxon>Pseudonocardiales</taxon>
        <taxon>Pseudonocardiaceae</taxon>
        <taxon>Pseudonocardia</taxon>
    </lineage>
</organism>
<evidence type="ECO:0000313" key="5">
    <source>
        <dbReference type="Proteomes" id="UP001500449"/>
    </source>
</evidence>
<reference evidence="4 5" key="1">
    <citation type="journal article" date="2019" name="Int. J. Syst. Evol. Microbiol.">
        <title>The Global Catalogue of Microorganisms (GCM) 10K type strain sequencing project: providing services to taxonomists for standard genome sequencing and annotation.</title>
        <authorList>
            <consortium name="The Broad Institute Genomics Platform"/>
            <consortium name="The Broad Institute Genome Sequencing Center for Infectious Disease"/>
            <person name="Wu L."/>
            <person name="Ma J."/>
        </authorList>
    </citation>
    <scope>NUCLEOTIDE SEQUENCE [LARGE SCALE GENOMIC DNA]</scope>
    <source>
        <strain evidence="4 5">JCM 16009</strain>
    </source>
</reference>
<dbReference type="InterPro" id="IPR045851">
    <property type="entry name" value="AMP-bd_C_sf"/>
</dbReference>
<evidence type="ECO:0000259" key="3">
    <source>
        <dbReference type="Pfam" id="PF13193"/>
    </source>
</evidence>
<gene>
    <name evidence="4" type="ORF">GCM10009836_44060</name>
</gene>
<dbReference type="Gene3D" id="3.40.50.12780">
    <property type="entry name" value="N-terminal domain of ligase-like"/>
    <property type="match status" value="1"/>
</dbReference>
<dbReference type="InterPro" id="IPR000873">
    <property type="entry name" value="AMP-dep_synth/lig_dom"/>
</dbReference>
<dbReference type="Proteomes" id="UP001500449">
    <property type="component" value="Unassembled WGS sequence"/>
</dbReference>
<feature type="domain" description="AMP-binding enzyme C-terminal" evidence="3">
    <location>
        <begin position="443"/>
        <end position="516"/>
    </location>
</feature>
<feature type="domain" description="AMP-dependent synthetase/ligase" evidence="2">
    <location>
        <begin position="37"/>
        <end position="392"/>
    </location>
</feature>
<keyword evidence="4" id="KW-0436">Ligase</keyword>
<dbReference type="GO" id="GO:0016874">
    <property type="term" value="F:ligase activity"/>
    <property type="evidence" value="ECO:0007669"/>
    <property type="project" value="UniProtKB-KW"/>
</dbReference>
<dbReference type="PANTHER" id="PTHR43767">
    <property type="entry name" value="LONG-CHAIN-FATTY-ACID--COA LIGASE"/>
    <property type="match status" value="1"/>
</dbReference>
<feature type="region of interest" description="Disordered" evidence="1">
    <location>
        <begin position="1"/>
        <end position="25"/>
    </location>
</feature>
<dbReference type="InterPro" id="IPR050237">
    <property type="entry name" value="ATP-dep_AMP-bd_enzyme"/>
</dbReference>
<dbReference type="Pfam" id="PF13193">
    <property type="entry name" value="AMP-binding_C"/>
    <property type="match status" value="1"/>
</dbReference>
<feature type="compositionally biased region" description="Polar residues" evidence="1">
    <location>
        <begin position="1"/>
        <end position="19"/>
    </location>
</feature>
<dbReference type="InterPro" id="IPR025110">
    <property type="entry name" value="AMP-bd_C"/>
</dbReference>
<keyword evidence="5" id="KW-1185">Reference proteome</keyword>
<proteinExistence type="predicted"/>
<dbReference type="InterPro" id="IPR042099">
    <property type="entry name" value="ANL_N_sf"/>
</dbReference>
<sequence>MTMSATDRPSGLGDSTTEEPTLPGRSGQNLADAFRFWAHHHRSSRNAVRFDDVDFTWQDLDVLTDSLAAGLVAAGVGKGDPVAVLLDNRPEFIQVVLAAFKIGAIVVPLNVRATAGELTGPLAASGARIVVTEAALRPRLDLALTCAHGLRCFSVDDGQLGDERFEDLARPGERPPRVEISPSDTALLCFTSGTTQEAKGVLLSHGGILFGGEARALAAGITWRDTLLLAQPLAFTGGVTNYLREGMVTGATTIIAGSLDPDYLMTRIATERVSIWPCLPVVYEAMMRAPAFQEADLSSLRVAMVAGSMVSRHLLNAFAQKGVRLTQAYGQTETSGAVIALNPEDALDRLGTAGKPIPHVEVRIVDASGRTLSAGTEGEIQIRCPYLMSGYLGRPDLTAEVIVDGWLRTGDTGVIDDDGHLTVVGRLKDMLISGGLNVYIADVEDVLSAFPGLADFCVIPVPDDRWGEVGMIVVDDLTGVDTEHLRAFCLEHLADYKRPRYIASAREPLPRTLGGKILKRVLRERLPAAPATAVRLK</sequence>
<dbReference type="PANTHER" id="PTHR43767:SF1">
    <property type="entry name" value="NONRIBOSOMAL PEPTIDE SYNTHASE PES1 (EUROFUNG)-RELATED"/>
    <property type="match status" value="1"/>
</dbReference>
<dbReference type="EMBL" id="BAAAQK010000017">
    <property type="protein sequence ID" value="GAA1859025.1"/>
    <property type="molecule type" value="Genomic_DNA"/>
</dbReference>
<name>A0ABN2N9H6_9PSEU</name>
<dbReference type="Pfam" id="PF00501">
    <property type="entry name" value="AMP-binding"/>
    <property type="match status" value="1"/>
</dbReference>
<evidence type="ECO:0000313" key="4">
    <source>
        <dbReference type="EMBL" id="GAA1859025.1"/>
    </source>
</evidence>
<protein>
    <submittedName>
        <fullName evidence="4">Long-chain fatty acid--CoA ligase</fullName>
    </submittedName>
</protein>
<dbReference type="SUPFAM" id="SSF56801">
    <property type="entry name" value="Acetyl-CoA synthetase-like"/>
    <property type="match status" value="1"/>
</dbReference>
<dbReference type="Gene3D" id="3.30.300.30">
    <property type="match status" value="1"/>
</dbReference>